<dbReference type="AlphaFoldDB" id="A0A9P6T3H1"/>
<keyword evidence="9" id="KW-1185">Reference proteome</keyword>
<dbReference type="InterPro" id="IPR011034">
    <property type="entry name" value="Formyl_transferase-like_C_sf"/>
</dbReference>
<gene>
    <name evidence="8" type="ORF">BGZ80_001122</name>
</gene>
<evidence type="ECO:0000313" key="8">
    <source>
        <dbReference type="EMBL" id="KAG0022082.1"/>
    </source>
</evidence>
<dbReference type="PANTHER" id="PTHR11138:SF5">
    <property type="entry name" value="METHIONYL-TRNA FORMYLTRANSFERASE, MITOCHONDRIAL"/>
    <property type="match status" value="1"/>
</dbReference>
<dbReference type="Pfam" id="PF02911">
    <property type="entry name" value="Formyl_trans_C"/>
    <property type="match status" value="1"/>
</dbReference>
<dbReference type="InterPro" id="IPR041711">
    <property type="entry name" value="Met-tRNA-FMT_N"/>
</dbReference>
<comment type="caution">
    <text evidence="8">The sequence shown here is derived from an EMBL/GenBank/DDBJ whole genome shotgun (WGS) entry which is preliminary data.</text>
</comment>
<dbReference type="InterPro" id="IPR005793">
    <property type="entry name" value="Formyl_trans_C"/>
</dbReference>
<dbReference type="GO" id="GO:0004479">
    <property type="term" value="F:methionyl-tRNA formyltransferase activity"/>
    <property type="evidence" value="ECO:0007669"/>
    <property type="project" value="UniProtKB-EC"/>
</dbReference>
<evidence type="ECO:0000256" key="3">
    <source>
        <dbReference type="ARBA" id="ARBA00014185"/>
    </source>
</evidence>
<dbReference type="Gene3D" id="3.40.50.12230">
    <property type="match status" value="1"/>
</dbReference>
<keyword evidence="5" id="KW-0648">Protein biosynthesis</keyword>
<reference evidence="8" key="1">
    <citation type="journal article" date="2020" name="Fungal Divers.">
        <title>Resolving the Mortierellaceae phylogeny through synthesis of multi-gene phylogenetics and phylogenomics.</title>
        <authorList>
            <person name="Vandepol N."/>
            <person name="Liber J."/>
            <person name="Desiro A."/>
            <person name="Na H."/>
            <person name="Kennedy M."/>
            <person name="Barry K."/>
            <person name="Grigoriev I.V."/>
            <person name="Miller A.N."/>
            <person name="O'Donnell K."/>
            <person name="Stajich J.E."/>
            <person name="Bonito G."/>
        </authorList>
    </citation>
    <scope>NUCLEOTIDE SEQUENCE</scope>
    <source>
        <strain evidence="8">NRRL 2769</strain>
    </source>
</reference>
<dbReference type="GO" id="GO:0005739">
    <property type="term" value="C:mitochondrion"/>
    <property type="evidence" value="ECO:0007669"/>
    <property type="project" value="TreeGrafter"/>
</dbReference>
<evidence type="ECO:0000259" key="6">
    <source>
        <dbReference type="Pfam" id="PF00551"/>
    </source>
</evidence>
<evidence type="ECO:0000256" key="4">
    <source>
        <dbReference type="ARBA" id="ARBA00022679"/>
    </source>
</evidence>
<dbReference type="EC" id="2.1.2.9" evidence="2"/>
<dbReference type="InterPro" id="IPR036477">
    <property type="entry name" value="Formyl_transf_N_sf"/>
</dbReference>
<dbReference type="PANTHER" id="PTHR11138">
    <property type="entry name" value="METHIONYL-TRNA FORMYLTRANSFERASE"/>
    <property type="match status" value="1"/>
</dbReference>
<feature type="domain" description="Formyl transferase C-terminal" evidence="7">
    <location>
        <begin position="271"/>
        <end position="396"/>
    </location>
</feature>
<comment type="similarity">
    <text evidence="1">Belongs to the Fmt family.</text>
</comment>
<dbReference type="Pfam" id="PF00551">
    <property type="entry name" value="Formyl_trans_N"/>
    <property type="match status" value="1"/>
</dbReference>
<dbReference type="Proteomes" id="UP000703661">
    <property type="component" value="Unassembled WGS sequence"/>
</dbReference>
<evidence type="ECO:0000259" key="7">
    <source>
        <dbReference type="Pfam" id="PF02911"/>
    </source>
</evidence>
<dbReference type="SUPFAM" id="SSF50486">
    <property type="entry name" value="FMT C-terminal domain-like"/>
    <property type="match status" value="1"/>
</dbReference>
<dbReference type="NCBIfam" id="TIGR00460">
    <property type="entry name" value="fmt"/>
    <property type="match status" value="1"/>
</dbReference>
<dbReference type="SUPFAM" id="SSF53328">
    <property type="entry name" value="Formyltransferase"/>
    <property type="match status" value="1"/>
</dbReference>
<feature type="domain" description="Formyl transferase N-terminal" evidence="6">
    <location>
        <begin position="59"/>
        <end position="248"/>
    </location>
</feature>
<dbReference type="InterPro" id="IPR002376">
    <property type="entry name" value="Formyl_transf_N"/>
</dbReference>
<dbReference type="EMBL" id="JAAAID010000125">
    <property type="protein sequence ID" value="KAG0022082.1"/>
    <property type="molecule type" value="Genomic_DNA"/>
</dbReference>
<sequence>MSRPFVHTWRHCVRIAVASTKGAGSHPCTLVHSALTGSRRFTRSFSLSTLHHQEHDKVKILFFGSDSFSVPHLEALIKEKNKPGSVIERIDVVSPKERVKKSKRDAEDSPLTLLAKAHNLNTYPSPDRKTGFEAWTYPEDKDVDAWDFGVVVSFGWFLPDDVIKRFKKAGINVHPSLLPKYRGSAPLQRAILNQEKTTGVTVQLLDPNEFDAGKILAQAEVAMPDNPTYRTLEALLANKGGELIVDVINNYDDRRREAKNQDPTKVTKANKISREACKAQWTTWDASRIERLHRANGFRYPITAIWNVQDSGKALPISLYDLFLVDDNSTTAGSTQGYATEDGEAPVKSSTPGTIFYHRSSETLHVSCSDGSLLGVKALQFEGKRRVLAKDFYNGYHVKSGVSRFD</sequence>
<protein>
    <recommendedName>
        <fullName evidence="3">Methionyl-tRNA formyltransferase, mitochondrial</fullName>
        <ecNumber evidence="2">2.1.2.9</ecNumber>
    </recommendedName>
</protein>
<accession>A0A9P6T3H1</accession>
<evidence type="ECO:0000256" key="2">
    <source>
        <dbReference type="ARBA" id="ARBA00012261"/>
    </source>
</evidence>
<dbReference type="InterPro" id="IPR005794">
    <property type="entry name" value="Fmt"/>
</dbReference>
<dbReference type="CDD" id="cd08646">
    <property type="entry name" value="FMT_core_Met-tRNA-FMT_N"/>
    <property type="match status" value="1"/>
</dbReference>
<evidence type="ECO:0000313" key="9">
    <source>
        <dbReference type="Proteomes" id="UP000703661"/>
    </source>
</evidence>
<evidence type="ECO:0000256" key="5">
    <source>
        <dbReference type="ARBA" id="ARBA00022917"/>
    </source>
</evidence>
<name>A0A9P6T3H1_9FUNG</name>
<organism evidence="8 9">
    <name type="scientific">Entomortierella chlamydospora</name>
    <dbReference type="NCBI Taxonomy" id="101097"/>
    <lineage>
        <taxon>Eukaryota</taxon>
        <taxon>Fungi</taxon>
        <taxon>Fungi incertae sedis</taxon>
        <taxon>Mucoromycota</taxon>
        <taxon>Mortierellomycotina</taxon>
        <taxon>Mortierellomycetes</taxon>
        <taxon>Mortierellales</taxon>
        <taxon>Mortierellaceae</taxon>
        <taxon>Entomortierella</taxon>
    </lineage>
</organism>
<proteinExistence type="inferred from homology"/>
<evidence type="ECO:0000256" key="1">
    <source>
        <dbReference type="ARBA" id="ARBA00010699"/>
    </source>
</evidence>
<keyword evidence="4" id="KW-0808">Transferase</keyword>